<dbReference type="Proteomes" id="UP000054549">
    <property type="component" value="Unassembled WGS sequence"/>
</dbReference>
<evidence type="ECO:0000313" key="3">
    <source>
        <dbReference type="Proteomes" id="UP000054549"/>
    </source>
</evidence>
<feature type="region of interest" description="Disordered" evidence="1">
    <location>
        <begin position="519"/>
        <end position="566"/>
    </location>
</feature>
<feature type="compositionally biased region" description="Polar residues" evidence="1">
    <location>
        <begin position="920"/>
        <end position="930"/>
    </location>
</feature>
<feature type="compositionally biased region" description="Polar residues" evidence="1">
    <location>
        <begin position="881"/>
        <end position="893"/>
    </location>
</feature>
<feature type="compositionally biased region" description="Low complexity" evidence="1">
    <location>
        <begin position="813"/>
        <end position="826"/>
    </location>
</feature>
<reference evidence="2 3" key="1">
    <citation type="submission" date="2014-04" db="EMBL/GenBank/DDBJ databases">
        <title>Evolutionary Origins and Diversification of the Mycorrhizal Mutualists.</title>
        <authorList>
            <consortium name="DOE Joint Genome Institute"/>
            <consortium name="Mycorrhizal Genomics Consortium"/>
            <person name="Kohler A."/>
            <person name="Kuo A."/>
            <person name="Nagy L.G."/>
            <person name="Floudas D."/>
            <person name="Copeland A."/>
            <person name="Barry K.W."/>
            <person name="Cichocki N."/>
            <person name="Veneault-Fourrey C."/>
            <person name="LaButti K."/>
            <person name="Lindquist E.A."/>
            <person name="Lipzen A."/>
            <person name="Lundell T."/>
            <person name="Morin E."/>
            <person name="Murat C."/>
            <person name="Riley R."/>
            <person name="Ohm R."/>
            <person name="Sun H."/>
            <person name="Tunlid A."/>
            <person name="Henrissat B."/>
            <person name="Grigoriev I.V."/>
            <person name="Hibbett D.S."/>
            <person name="Martin F."/>
        </authorList>
    </citation>
    <scope>NUCLEOTIDE SEQUENCE [LARGE SCALE GENOMIC DNA]</scope>
    <source>
        <strain evidence="2 3">Koide BX008</strain>
    </source>
</reference>
<dbReference type="AlphaFoldDB" id="A0A0C2XJQ6"/>
<protein>
    <submittedName>
        <fullName evidence="2">Uncharacterized protein</fullName>
    </submittedName>
</protein>
<name>A0A0C2XJQ6_AMAMK</name>
<evidence type="ECO:0000313" key="2">
    <source>
        <dbReference type="EMBL" id="KIL69731.1"/>
    </source>
</evidence>
<feature type="compositionally biased region" description="Polar residues" evidence="1">
    <location>
        <begin position="379"/>
        <end position="392"/>
    </location>
</feature>
<feature type="compositionally biased region" description="Polar residues" evidence="1">
    <location>
        <begin position="679"/>
        <end position="690"/>
    </location>
</feature>
<feature type="region of interest" description="Disordered" evidence="1">
    <location>
        <begin position="1"/>
        <end position="36"/>
    </location>
</feature>
<dbReference type="STRING" id="946122.A0A0C2XJQ6"/>
<dbReference type="EMBL" id="KN818225">
    <property type="protein sequence ID" value="KIL69731.1"/>
    <property type="molecule type" value="Genomic_DNA"/>
</dbReference>
<evidence type="ECO:0000256" key="1">
    <source>
        <dbReference type="SAM" id="MobiDB-lite"/>
    </source>
</evidence>
<proteinExistence type="predicted"/>
<feature type="region of interest" description="Disordered" evidence="1">
    <location>
        <begin position="371"/>
        <end position="392"/>
    </location>
</feature>
<feature type="compositionally biased region" description="Polar residues" evidence="1">
    <location>
        <begin position="215"/>
        <end position="230"/>
    </location>
</feature>
<keyword evidence="3" id="KW-1185">Reference proteome</keyword>
<sequence length="1047" mass="114965">MDNDSRSCPPLLDTPLPTPPPFRFPNVPPSNTPGNEIFAFDEPSSVLASRIMRAQDNPSPPPVSPPSQITFTNDTKLIDVSEPTTPCYLNAQLPGHVVPLLTTPNSPSLLCGLPSHQSPAQPQGDLITFDVEDESTATSVLTPSHCLGLPLPSDSRNTGDASEAVKEDSCTETESPFILHSNTEEAETPQSGDPSTLVRRSGRNRRSTTPHRTFPSITSEESHVQANSPIETVPQASDARTRIKRKSLKTADVVEPEGHQSANKQHLAISGLEQNNDASNAGHYSHHRLSSLSPTSSHVLNQLVTTSRDETPHFSKPSISTEFTLTTAPMDFPRTPSKEPIYNHSPQRLQLDQLPSQTTQVRTPARRILAGEAPPSRNKPFNTLPSTASSSHALNFCPPRTPISRIPSIDSLARHATNATNNSEDTLPDKTFSAELLRIGTPRRQLLDRSPSKNLPPPQFRTPARRIMVEDAPASGSKRSNMFPQIAASRNVLNLGVARNSMFRINSNVSPARRGIINDTVTSDPKHTEHDNTLPHSPIRGMAVRSHSEEPSTTKAVVKSRSNSVEPRPQLERLAFSKSTDLRAPPSKLPFPLIPEAIPEEPVNEIRPGAPSALVSVLKQRTSKIPRIGTKPYARPTRSASNKLLDPVRRVGPPNQTLLLPSSSQPARKNHPPDERSTQETVSAHPTFTAGSKRKRTPDDTLIASKVSTTLPSTMPNSITQQATRIKDTTPQLSNTPTVHDKSDSSQPPVMVVGDTSKQPSLNALTEEKRHLHLDDRTPVPGSSKTPAPDSQPAETMESNSAKARRTARSRTRTTPATTMMASRSSQSRRRVNNSTTSDVFNSMSAVALKALTNSNTARNQQYIAAKIETEVIRKPGLRPTSPTVKVQTVLQRTQDEKSRERRERAQRRAQRDEEVLQNGPASTQQQSESPTLVALHLNIDHDTGDLGRCDGHRRGAGDEEDYQPHDPHSKKRKVTNGLEHIEARNGRRVKWDKGLYTEVQLDEIQLGARLLHKHQATLKGCLAPTSKFTRARFGRGVHCRQEIRVR</sequence>
<organism evidence="2 3">
    <name type="scientific">Amanita muscaria (strain Koide BX008)</name>
    <dbReference type="NCBI Taxonomy" id="946122"/>
    <lineage>
        <taxon>Eukaryota</taxon>
        <taxon>Fungi</taxon>
        <taxon>Dikarya</taxon>
        <taxon>Basidiomycota</taxon>
        <taxon>Agaricomycotina</taxon>
        <taxon>Agaricomycetes</taxon>
        <taxon>Agaricomycetidae</taxon>
        <taxon>Agaricales</taxon>
        <taxon>Pluteineae</taxon>
        <taxon>Amanitaceae</taxon>
        <taxon>Amanita</taxon>
    </lineage>
</organism>
<accession>A0A0C2XJQ6</accession>
<feature type="compositionally biased region" description="Basic and acidic residues" evidence="1">
    <location>
        <begin position="894"/>
        <end position="904"/>
    </location>
</feature>
<dbReference type="HOGENOM" id="CLU_261535_0_0_1"/>
<feature type="region of interest" description="Disordered" evidence="1">
    <location>
        <begin position="944"/>
        <end position="976"/>
    </location>
</feature>
<dbReference type="OrthoDB" id="2148418at2759"/>
<feature type="region of interest" description="Disordered" evidence="1">
    <location>
        <begin position="875"/>
        <end position="930"/>
    </location>
</feature>
<feature type="compositionally biased region" description="Polar residues" evidence="1">
    <location>
        <begin position="553"/>
        <end position="565"/>
    </location>
</feature>
<dbReference type="InParanoid" id="A0A0C2XJQ6"/>
<gene>
    <name evidence="2" type="ORF">M378DRAFT_699901</name>
</gene>
<feature type="region of interest" description="Disordered" evidence="1">
    <location>
        <begin position="143"/>
        <end position="241"/>
    </location>
</feature>
<feature type="compositionally biased region" description="Polar residues" evidence="1">
    <location>
        <begin position="654"/>
        <end position="667"/>
    </location>
</feature>
<feature type="compositionally biased region" description="Basic and acidic residues" evidence="1">
    <location>
        <begin position="766"/>
        <end position="778"/>
    </location>
</feature>
<feature type="compositionally biased region" description="Basic residues" evidence="1">
    <location>
        <begin position="803"/>
        <end position="812"/>
    </location>
</feature>
<feature type="compositionally biased region" description="Polar residues" evidence="1">
    <location>
        <begin position="706"/>
        <end position="738"/>
    </location>
</feature>
<feature type="region of interest" description="Disordered" evidence="1">
    <location>
        <begin position="626"/>
        <end position="838"/>
    </location>
</feature>
<feature type="compositionally biased region" description="Basic and acidic residues" evidence="1">
    <location>
        <begin position="944"/>
        <end position="968"/>
    </location>
</feature>
<feature type="compositionally biased region" description="Basic and acidic residues" evidence="1">
    <location>
        <begin position="524"/>
        <end position="533"/>
    </location>
</feature>
<feature type="compositionally biased region" description="Basic residues" evidence="1">
    <location>
        <begin position="200"/>
        <end position="209"/>
    </location>
</feature>
<feature type="compositionally biased region" description="Pro residues" evidence="1">
    <location>
        <begin position="16"/>
        <end position="31"/>
    </location>
</feature>